<evidence type="ECO:0000256" key="5">
    <source>
        <dbReference type="ARBA" id="ARBA00022729"/>
    </source>
</evidence>
<dbReference type="EMBL" id="SMFL01000005">
    <property type="protein sequence ID" value="TDE14442.1"/>
    <property type="molecule type" value="Genomic_DNA"/>
</dbReference>
<dbReference type="SUPFAM" id="SSF49464">
    <property type="entry name" value="Carboxypeptidase regulatory domain-like"/>
    <property type="match status" value="1"/>
</dbReference>
<proteinExistence type="inferred from homology"/>
<organism evidence="11 12">
    <name type="scientific">Dyadobacter psychrotolerans</name>
    <dbReference type="NCBI Taxonomy" id="2541721"/>
    <lineage>
        <taxon>Bacteria</taxon>
        <taxon>Pseudomonadati</taxon>
        <taxon>Bacteroidota</taxon>
        <taxon>Cytophagia</taxon>
        <taxon>Cytophagales</taxon>
        <taxon>Spirosomataceae</taxon>
        <taxon>Dyadobacter</taxon>
    </lineage>
</organism>
<name>A0A4R5DJY5_9BACT</name>
<dbReference type="Pfam" id="PF13715">
    <property type="entry name" value="CarbopepD_reg_2"/>
    <property type="match status" value="1"/>
</dbReference>
<comment type="subcellular location">
    <subcellularLocation>
        <location evidence="1 8">Cell outer membrane</location>
        <topology evidence="1 8">Multi-pass membrane protein</topology>
    </subcellularLocation>
</comment>
<keyword evidence="6 8" id="KW-0472">Membrane</keyword>
<evidence type="ECO:0000256" key="3">
    <source>
        <dbReference type="ARBA" id="ARBA00022452"/>
    </source>
</evidence>
<accession>A0A4R5DJY5</accession>
<dbReference type="GO" id="GO:0009279">
    <property type="term" value="C:cell outer membrane"/>
    <property type="evidence" value="ECO:0007669"/>
    <property type="project" value="UniProtKB-SubCell"/>
</dbReference>
<comment type="similarity">
    <text evidence="8">Belongs to the TonB-dependent receptor family.</text>
</comment>
<comment type="caution">
    <text evidence="11">The sequence shown here is derived from an EMBL/GenBank/DDBJ whole genome shotgun (WGS) entry which is preliminary data.</text>
</comment>
<gene>
    <name evidence="11" type="ORF">E0F88_14670</name>
</gene>
<keyword evidence="2 8" id="KW-0813">Transport</keyword>
<evidence type="ECO:0000256" key="6">
    <source>
        <dbReference type="ARBA" id="ARBA00023136"/>
    </source>
</evidence>
<dbReference type="RefSeq" id="WP_131959026.1">
    <property type="nucleotide sequence ID" value="NZ_SMFL01000005.1"/>
</dbReference>
<keyword evidence="12" id="KW-1185">Reference proteome</keyword>
<reference evidence="11 12" key="1">
    <citation type="submission" date="2019-03" db="EMBL/GenBank/DDBJ databases">
        <title>Dyadobacter AR-3-6 sp. nov., isolated from arctic soil.</title>
        <authorList>
            <person name="Chaudhary D.K."/>
        </authorList>
    </citation>
    <scope>NUCLEOTIDE SEQUENCE [LARGE SCALE GENOMIC DNA]</scope>
    <source>
        <strain evidence="11 12">AR-3-6</strain>
    </source>
</reference>
<evidence type="ECO:0000259" key="10">
    <source>
        <dbReference type="Pfam" id="PF07715"/>
    </source>
</evidence>
<dbReference type="Gene3D" id="2.60.40.1120">
    <property type="entry name" value="Carboxypeptidase-like, regulatory domain"/>
    <property type="match status" value="1"/>
</dbReference>
<evidence type="ECO:0000256" key="7">
    <source>
        <dbReference type="ARBA" id="ARBA00023237"/>
    </source>
</evidence>
<dbReference type="GO" id="GO:0015344">
    <property type="term" value="F:siderophore uptake transmembrane transporter activity"/>
    <property type="evidence" value="ECO:0007669"/>
    <property type="project" value="TreeGrafter"/>
</dbReference>
<dbReference type="InterPro" id="IPR012910">
    <property type="entry name" value="Plug_dom"/>
</dbReference>
<dbReference type="Gene3D" id="2.170.130.10">
    <property type="entry name" value="TonB-dependent receptor, plug domain"/>
    <property type="match status" value="1"/>
</dbReference>
<sequence length="1118" mass="123492">MKYISGNGHPNPNDLIMKRGFYDCIRQGDRFPANERSSVRLRPEPGNYFGIVLALLVLMLTVQPAVYSFPQGITLSGKNIPLEKVIHQITQKSGYSFVYNVEWLKKADKIDLNIRNKNLEGALAEIFKNQPFTYQIVGKTVVLKLKEITQSSVKTTLDTTTVRILGRVLEVKDPPAPLPGATVAIKGLSQGTITDERGVFELRAPRQSVLVISMVGYKTQEYIVRSETANLIISLPEDLQVLDQVVVTGFATQKVREIASSVSIIKMENIENKPVTQLSQALQGGGTGIQVSQSTGLVGGDQANIRVRGVGTVGNAAPLVLVDGVPFDMNNLDPNTISSITVLKDAASASMYGARGANGVILITTKRGVAGVPNIEYNGFWGIQKPVYRPDFVDAATWMEMNNQASINSGGGNLYRQGVIDSTRSGADPIRYPDTRWADLILRKSAPIEQHSILVSGGNTAARFSLSVNHTRQVGHLKELGAMQSDYKRTTVRANTTVDLLKNLFVYMDVFASRSDQNEPNANGTDRNTSYVYGRLYIVSPNIVSKYPDKPQARPNYSYYGNYGESWNPTALLEKGGRISRSKDEAIINMRPQWEIIPNLKLNAQVSYRVTSGLNRVNQDPYIFFDYFTERQSGVSYVNTKTPTLTGRENYLYFGSNLDYRVAVGKHNLNAIAGYTQELRTYDSWNDVAIKSVFAKAYYTYGERYLLEAAIRRDGSSLFGTGNKWGYFPSVAVGWNIDQESFFKVPAIPAWKIRASYGTLGNNSINPYLYQTTINADGTEQIIGNTDLKWEKSNVLNVATDIGFKNGLDLTLEWFDKTTKDVLITAQPLYTGAIGVNNTMPPVNTASVQIRGMEANLKYNTKIGSDLNFTFGIGYTRNKSKILKLIGDDKPIIIGNTIMRIGGSMMENYGYATQGLLREQDITDGGVVKLPGQKAGDIHFKDTNNDGIISDLDRVPLGSTQPVDIFFGSIGLKYRNFDFDALVSGQAGTPRFYSGLVSIPLNVGGESGTPQKYHMNYWTPENPNAPLPRLTLTPGSNNNFSDFFQFNGAFARVRYIQFGYTLPKGVIGAIRGKSLRFYFNAQNPFTFSKVKLIDPETGGNQTTVPLMKVISGGLNVRF</sequence>
<evidence type="ECO:0000256" key="1">
    <source>
        <dbReference type="ARBA" id="ARBA00004571"/>
    </source>
</evidence>
<dbReference type="GO" id="GO:0044718">
    <property type="term" value="P:siderophore transmembrane transport"/>
    <property type="evidence" value="ECO:0007669"/>
    <property type="project" value="TreeGrafter"/>
</dbReference>
<dbReference type="InterPro" id="IPR039426">
    <property type="entry name" value="TonB-dep_rcpt-like"/>
</dbReference>
<keyword evidence="4 8" id="KW-0812">Transmembrane</keyword>
<feature type="domain" description="TonB-dependent receptor plug" evidence="10">
    <location>
        <begin position="255"/>
        <end position="360"/>
    </location>
</feature>
<dbReference type="NCBIfam" id="TIGR04056">
    <property type="entry name" value="OMP_RagA_SusC"/>
    <property type="match status" value="1"/>
</dbReference>
<dbReference type="PROSITE" id="PS52016">
    <property type="entry name" value="TONB_DEPENDENT_REC_3"/>
    <property type="match status" value="1"/>
</dbReference>
<evidence type="ECO:0000256" key="4">
    <source>
        <dbReference type="ARBA" id="ARBA00022692"/>
    </source>
</evidence>
<evidence type="ECO:0000256" key="9">
    <source>
        <dbReference type="SAM" id="Phobius"/>
    </source>
</evidence>
<evidence type="ECO:0000313" key="11">
    <source>
        <dbReference type="EMBL" id="TDE14442.1"/>
    </source>
</evidence>
<dbReference type="InterPro" id="IPR037066">
    <property type="entry name" value="Plug_dom_sf"/>
</dbReference>
<keyword evidence="3 8" id="KW-1134">Transmembrane beta strand</keyword>
<evidence type="ECO:0000256" key="8">
    <source>
        <dbReference type="PROSITE-ProRule" id="PRU01360"/>
    </source>
</evidence>
<protein>
    <submittedName>
        <fullName evidence="11">SusC/RagA family TonB-linked outer membrane protein</fullName>
    </submittedName>
</protein>
<dbReference type="OrthoDB" id="9768177at2"/>
<dbReference type="Pfam" id="PF07715">
    <property type="entry name" value="Plug"/>
    <property type="match status" value="1"/>
</dbReference>
<keyword evidence="7 8" id="KW-0998">Cell outer membrane</keyword>
<dbReference type="PANTHER" id="PTHR30069:SF53">
    <property type="entry name" value="COLICIN I RECEPTOR-RELATED"/>
    <property type="match status" value="1"/>
</dbReference>
<dbReference type="Gene3D" id="2.40.170.20">
    <property type="entry name" value="TonB-dependent receptor, beta-barrel domain"/>
    <property type="match status" value="1"/>
</dbReference>
<dbReference type="PANTHER" id="PTHR30069">
    <property type="entry name" value="TONB-DEPENDENT OUTER MEMBRANE RECEPTOR"/>
    <property type="match status" value="1"/>
</dbReference>
<keyword evidence="9" id="KW-1133">Transmembrane helix</keyword>
<dbReference type="AlphaFoldDB" id="A0A4R5DJY5"/>
<dbReference type="InterPro" id="IPR036942">
    <property type="entry name" value="Beta-barrel_TonB_sf"/>
</dbReference>
<dbReference type="SUPFAM" id="SSF56935">
    <property type="entry name" value="Porins"/>
    <property type="match status" value="1"/>
</dbReference>
<feature type="transmembrane region" description="Helical" evidence="9">
    <location>
        <begin position="46"/>
        <end position="66"/>
    </location>
</feature>
<dbReference type="NCBIfam" id="TIGR04057">
    <property type="entry name" value="SusC_RagA_signa"/>
    <property type="match status" value="1"/>
</dbReference>
<evidence type="ECO:0000256" key="2">
    <source>
        <dbReference type="ARBA" id="ARBA00022448"/>
    </source>
</evidence>
<dbReference type="Proteomes" id="UP000294850">
    <property type="component" value="Unassembled WGS sequence"/>
</dbReference>
<dbReference type="InterPro" id="IPR008969">
    <property type="entry name" value="CarboxyPept-like_regulatory"/>
</dbReference>
<dbReference type="InterPro" id="IPR023996">
    <property type="entry name" value="TonB-dep_OMP_SusC/RagA"/>
</dbReference>
<dbReference type="InterPro" id="IPR023997">
    <property type="entry name" value="TonB-dep_OMP_SusC/RagA_CS"/>
</dbReference>
<evidence type="ECO:0000313" key="12">
    <source>
        <dbReference type="Proteomes" id="UP000294850"/>
    </source>
</evidence>
<keyword evidence="5" id="KW-0732">Signal</keyword>